<protein>
    <submittedName>
        <fullName evidence="3">Uncharacterized protein</fullName>
    </submittedName>
</protein>
<keyword evidence="4" id="KW-1185">Reference proteome</keyword>
<dbReference type="Proteomes" id="UP000198287">
    <property type="component" value="Unassembled WGS sequence"/>
</dbReference>
<organism evidence="3 4">
    <name type="scientific">Folsomia candida</name>
    <name type="common">Springtail</name>
    <dbReference type="NCBI Taxonomy" id="158441"/>
    <lineage>
        <taxon>Eukaryota</taxon>
        <taxon>Metazoa</taxon>
        <taxon>Ecdysozoa</taxon>
        <taxon>Arthropoda</taxon>
        <taxon>Hexapoda</taxon>
        <taxon>Collembola</taxon>
        <taxon>Entomobryomorpha</taxon>
        <taxon>Isotomoidea</taxon>
        <taxon>Isotomidae</taxon>
        <taxon>Proisotominae</taxon>
        <taxon>Folsomia</taxon>
    </lineage>
</organism>
<feature type="signal peptide" evidence="2">
    <location>
        <begin position="1"/>
        <end position="31"/>
    </location>
</feature>
<dbReference type="EMBL" id="LNIX01000007">
    <property type="protein sequence ID" value="OXA51920.1"/>
    <property type="molecule type" value="Genomic_DNA"/>
</dbReference>
<feature type="region of interest" description="Disordered" evidence="1">
    <location>
        <begin position="83"/>
        <end position="106"/>
    </location>
</feature>
<accession>A0A226E3R5</accession>
<name>A0A226E3R5_FOLCA</name>
<evidence type="ECO:0000256" key="1">
    <source>
        <dbReference type="SAM" id="MobiDB-lite"/>
    </source>
</evidence>
<comment type="caution">
    <text evidence="3">The sequence shown here is derived from an EMBL/GenBank/DDBJ whole genome shotgun (WGS) entry which is preliminary data.</text>
</comment>
<dbReference type="AlphaFoldDB" id="A0A226E3R5"/>
<evidence type="ECO:0000313" key="3">
    <source>
        <dbReference type="EMBL" id="OXA51920.1"/>
    </source>
</evidence>
<dbReference type="OrthoDB" id="8181631at2759"/>
<gene>
    <name evidence="3" type="ORF">Fcan01_13128</name>
</gene>
<reference evidence="3 4" key="1">
    <citation type="submission" date="2015-12" db="EMBL/GenBank/DDBJ databases">
        <title>The genome of Folsomia candida.</title>
        <authorList>
            <person name="Faddeeva A."/>
            <person name="Derks M.F."/>
            <person name="Anvar Y."/>
            <person name="Smit S."/>
            <person name="Van Straalen N."/>
            <person name="Roelofs D."/>
        </authorList>
    </citation>
    <scope>NUCLEOTIDE SEQUENCE [LARGE SCALE GENOMIC DNA]</scope>
    <source>
        <strain evidence="3 4">VU population</strain>
        <tissue evidence="3">Whole body</tissue>
    </source>
</reference>
<evidence type="ECO:0000256" key="2">
    <source>
        <dbReference type="SAM" id="SignalP"/>
    </source>
</evidence>
<sequence>MRNKNQKMMILADFLLPFLCCWTLLPSSCDSLPIQSQSAPSISFNTHQWQSLVRDAIKFLQKHQQQQQADAAGEHKSKTRFVVDPSFTGSNNNNGPTGNNGGGTGMVKLRNIRSGYGDISDVVRLVHLHELEKAWASKARPRFGKRAEVTQDNFLPPYAYMVPRDDEYDQEVVLSDSKVPALPDYLQTVGDRKGEHDSFMKYPEDYLISGA</sequence>
<proteinExistence type="predicted"/>
<keyword evidence="2" id="KW-0732">Signal</keyword>
<evidence type="ECO:0000313" key="4">
    <source>
        <dbReference type="Proteomes" id="UP000198287"/>
    </source>
</evidence>
<feature type="chain" id="PRO_5012398157" evidence="2">
    <location>
        <begin position="32"/>
        <end position="211"/>
    </location>
</feature>
<feature type="compositionally biased region" description="Low complexity" evidence="1">
    <location>
        <begin position="88"/>
        <end position="97"/>
    </location>
</feature>